<evidence type="ECO:0000313" key="12">
    <source>
        <dbReference type="Proteomes" id="UP001370490"/>
    </source>
</evidence>
<organism evidence="11 12">
    <name type="scientific">Dillenia turbinata</name>
    <dbReference type="NCBI Taxonomy" id="194707"/>
    <lineage>
        <taxon>Eukaryota</taxon>
        <taxon>Viridiplantae</taxon>
        <taxon>Streptophyta</taxon>
        <taxon>Embryophyta</taxon>
        <taxon>Tracheophyta</taxon>
        <taxon>Spermatophyta</taxon>
        <taxon>Magnoliopsida</taxon>
        <taxon>eudicotyledons</taxon>
        <taxon>Gunneridae</taxon>
        <taxon>Pentapetalae</taxon>
        <taxon>Dilleniales</taxon>
        <taxon>Dilleniaceae</taxon>
        <taxon>Dillenia</taxon>
    </lineage>
</organism>
<keyword evidence="12" id="KW-1185">Reference proteome</keyword>
<evidence type="ECO:0000256" key="6">
    <source>
        <dbReference type="ARBA" id="ARBA00023163"/>
    </source>
</evidence>
<dbReference type="PROSITE" id="PS00434">
    <property type="entry name" value="HSF_DOMAIN"/>
    <property type="match status" value="1"/>
</dbReference>
<dbReference type="AlphaFoldDB" id="A0AAN8VWX1"/>
<dbReference type="GO" id="GO:0005634">
    <property type="term" value="C:nucleus"/>
    <property type="evidence" value="ECO:0007669"/>
    <property type="project" value="UniProtKB-SubCell"/>
</dbReference>
<dbReference type="Proteomes" id="UP001370490">
    <property type="component" value="Unassembled WGS sequence"/>
</dbReference>
<evidence type="ECO:0000256" key="9">
    <source>
        <dbReference type="SAM" id="Coils"/>
    </source>
</evidence>
<dbReference type="GO" id="GO:0034605">
    <property type="term" value="P:cellular response to heat"/>
    <property type="evidence" value="ECO:0007669"/>
    <property type="project" value="TreeGrafter"/>
</dbReference>
<keyword evidence="4 11" id="KW-0346">Stress response</keyword>
<evidence type="ECO:0000256" key="3">
    <source>
        <dbReference type="ARBA" id="ARBA00023015"/>
    </source>
</evidence>
<keyword evidence="6" id="KW-0804">Transcription</keyword>
<reference evidence="11 12" key="1">
    <citation type="submission" date="2023-12" db="EMBL/GenBank/DDBJ databases">
        <title>A high-quality genome assembly for Dillenia turbinata (Dilleniales).</title>
        <authorList>
            <person name="Chanderbali A."/>
        </authorList>
    </citation>
    <scope>NUCLEOTIDE SEQUENCE [LARGE SCALE GENOMIC DNA]</scope>
    <source>
        <strain evidence="11">LSX21</strain>
        <tissue evidence="11">Leaf</tissue>
    </source>
</reference>
<evidence type="ECO:0000256" key="1">
    <source>
        <dbReference type="ARBA" id="ARBA00004123"/>
    </source>
</evidence>
<evidence type="ECO:0000256" key="4">
    <source>
        <dbReference type="ARBA" id="ARBA00023016"/>
    </source>
</evidence>
<name>A0AAN8VWX1_9MAGN</name>
<evidence type="ECO:0000256" key="7">
    <source>
        <dbReference type="ARBA" id="ARBA00023242"/>
    </source>
</evidence>
<proteinExistence type="inferred from homology"/>
<dbReference type="GO" id="GO:0003700">
    <property type="term" value="F:DNA-binding transcription factor activity"/>
    <property type="evidence" value="ECO:0007669"/>
    <property type="project" value="InterPro"/>
</dbReference>
<protein>
    <submittedName>
        <fullName evidence="11">Heat shock factor (HSF)-type, DNA-binding</fullName>
    </submittedName>
</protein>
<evidence type="ECO:0000256" key="8">
    <source>
        <dbReference type="RuleBase" id="RU004020"/>
    </source>
</evidence>
<dbReference type="PANTHER" id="PTHR10015">
    <property type="entry name" value="HEAT SHOCK TRANSCRIPTION FACTOR"/>
    <property type="match status" value="1"/>
</dbReference>
<dbReference type="Pfam" id="PF00447">
    <property type="entry name" value="HSF_DNA-bind"/>
    <property type="match status" value="1"/>
</dbReference>
<keyword evidence="2" id="KW-0597">Phosphoprotein</keyword>
<comment type="subcellular location">
    <subcellularLocation>
        <location evidence="1">Nucleus</location>
    </subcellularLocation>
</comment>
<dbReference type="PRINTS" id="PR00056">
    <property type="entry name" value="HSFDOMAIN"/>
</dbReference>
<dbReference type="PANTHER" id="PTHR10015:SF298">
    <property type="entry name" value="HEAT STRESS TRANSCRIPTION FACTOR A-9"/>
    <property type="match status" value="1"/>
</dbReference>
<dbReference type="FunFam" id="1.10.10.10:FF:000057">
    <property type="entry name" value="Heat shock transcription factor 1"/>
    <property type="match status" value="1"/>
</dbReference>
<dbReference type="GO" id="GO:0006357">
    <property type="term" value="P:regulation of transcription by RNA polymerase II"/>
    <property type="evidence" value="ECO:0007669"/>
    <property type="project" value="TreeGrafter"/>
</dbReference>
<gene>
    <name evidence="11" type="ORF">RJ641_026742</name>
</gene>
<evidence type="ECO:0000256" key="2">
    <source>
        <dbReference type="ARBA" id="ARBA00022553"/>
    </source>
</evidence>
<feature type="domain" description="HSF-type DNA-binding" evidence="10">
    <location>
        <begin position="119"/>
        <end position="143"/>
    </location>
</feature>
<accession>A0AAN8VWX1</accession>
<dbReference type="InterPro" id="IPR036388">
    <property type="entry name" value="WH-like_DNA-bd_sf"/>
</dbReference>
<dbReference type="Gene3D" id="1.10.10.10">
    <property type="entry name" value="Winged helix-like DNA-binding domain superfamily/Winged helix DNA-binding domain"/>
    <property type="match status" value="1"/>
</dbReference>
<feature type="coiled-coil region" evidence="9">
    <location>
        <begin position="197"/>
        <end position="238"/>
    </location>
</feature>
<evidence type="ECO:0000313" key="11">
    <source>
        <dbReference type="EMBL" id="KAK6941365.1"/>
    </source>
</evidence>
<dbReference type="InterPro" id="IPR000232">
    <property type="entry name" value="HSF_DNA-bd"/>
</dbReference>
<keyword evidence="7" id="KW-0539">Nucleus</keyword>
<dbReference type="EMBL" id="JBAMMX010000004">
    <property type="protein sequence ID" value="KAK6941365.1"/>
    <property type="molecule type" value="Genomic_DNA"/>
</dbReference>
<comment type="caution">
    <text evidence="11">The sequence shown here is derived from an EMBL/GenBank/DDBJ whole genome shotgun (WGS) entry which is preliminary data.</text>
</comment>
<keyword evidence="3" id="KW-0805">Transcription regulation</keyword>
<evidence type="ECO:0000259" key="10">
    <source>
        <dbReference type="PROSITE" id="PS00434"/>
    </source>
</evidence>
<sequence>MKAKTGVKGEKSDFYTEMDSGFSSSVAIKEEEMSFAGDEIDFVGCNNWSTFSPSYHDSTKMEFLPKPMEGLHETGPSPFLTKTYEMVEDPETDPIVSWSNTHSNSFVVWDSHLFSRNLLPKYFKHSNFSSFIRQLNTYGFKKIDSDRWEFANEGFQRGKRHLLKNINRKRNSNQHNVQQQNGGKSFGEEKIVSEAELETLKKDHNTMRSEILNLRQQHQDTQSNLVNIKERIQRSERKQSQMVVFLARALRNSTFIHNLAQHYKLMRELSGGGNLKKRRLVACDEALESSYNVPLFSNATRDDLVNPIQDHYANKMSRTNSAEMFHVNCIMWDKLLEDDVITQNEDDDMAVGQSNCL</sequence>
<comment type="similarity">
    <text evidence="8">Belongs to the HSF family.</text>
</comment>
<evidence type="ECO:0000256" key="5">
    <source>
        <dbReference type="ARBA" id="ARBA00023125"/>
    </source>
</evidence>
<dbReference type="SUPFAM" id="SSF46785">
    <property type="entry name" value="Winged helix' DNA-binding domain"/>
    <property type="match status" value="1"/>
</dbReference>
<keyword evidence="9" id="KW-0175">Coiled coil</keyword>
<dbReference type="SMART" id="SM00415">
    <property type="entry name" value="HSF"/>
    <property type="match status" value="1"/>
</dbReference>
<dbReference type="InterPro" id="IPR036390">
    <property type="entry name" value="WH_DNA-bd_sf"/>
</dbReference>
<dbReference type="GO" id="GO:0000978">
    <property type="term" value="F:RNA polymerase II cis-regulatory region sequence-specific DNA binding"/>
    <property type="evidence" value="ECO:0007669"/>
    <property type="project" value="TreeGrafter"/>
</dbReference>
<keyword evidence="5 11" id="KW-0238">DNA-binding</keyword>